<gene>
    <name evidence="1" type="ORF">AABB24_033158</name>
</gene>
<sequence>MKVALPIAQIQKNYKPYYKKNTKKRNVYNSTPKLDTNLKYSNQLYPKLKFQNPSKPQNDKKKQRINLFHLIFFYKKKSTPYVSDLVPTLLARFSNNFHSLFEECLQLFCSFFNLFLKPTHFFPVKVFFF</sequence>
<dbReference type="Proteomes" id="UP001627284">
    <property type="component" value="Unassembled WGS sequence"/>
</dbReference>
<dbReference type="EMBL" id="JBJKTR010000019">
    <property type="protein sequence ID" value="KAL3332958.1"/>
    <property type="molecule type" value="Genomic_DNA"/>
</dbReference>
<accession>A0ABD2RM48</accession>
<reference evidence="1 2" key="1">
    <citation type="submission" date="2024-05" db="EMBL/GenBank/DDBJ databases">
        <title>De novo assembly of an allotetraploid wild potato.</title>
        <authorList>
            <person name="Hosaka A.J."/>
        </authorList>
    </citation>
    <scope>NUCLEOTIDE SEQUENCE [LARGE SCALE GENOMIC DNA]</scope>
    <source>
        <tissue evidence="1">Young leaves</tissue>
    </source>
</reference>
<organism evidence="1 2">
    <name type="scientific">Solanum stoloniferum</name>
    <dbReference type="NCBI Taxonomy" id="62892"/>
    <lineage>
        <taxon>Eukaryota</taxon>
        <taxon>Viridiplantae</taxon>
        <taxon>Streptophyta</taxon>
        <taxon>Embryophyta</taxon>
        <taxon>Tracheophyta</taxon>
        <taxon>Spermatophyta</taxon>
        <taxon>Magnoliopsida</taxon>
        <taxon>eudicotyledons</taxon>
        <taxon>Gunneridae</taxon>
        <taxon>Pentapetalae</taxon>
        <taxon>asterids</taxon>
        <taxon>lamiids</taxon>
        <taxon>Solanales</taxon>
        <taxon>Solanaceae</taxon>
        <taxon>Solanoideae</taxon>
        <taxon>Solaneae</taxon>
        <taxon>Solanum</taxon>
    </lineage>
</organism>
<proteinExistence type="predicted"/>
<keyword evidence="2" id="KW-1185">Reference proteome</keyword>
<dbReference type="AlphaFoldDB" id="A0ABD2RM48"/>
<protein>
    <submittedName>
        <fullName evidence="1">Uncharacterized protein</fullName>
    </submittedName>
</protein>
<name>A0ABD2RM48_9SOLN</name>
<evidence type="ECO:0000313" key="2">
    <source>
        <dbReference type="Proteomes" id="UP001627284"/>
    </source>
</evidence>
<evidence type="ECO:0000313" key="1">
    <source>
        <dbReference type="EMBL" id="KAL3332958.1"/>
    </source>
</evidence>
<comment type="caution">
    <text evidence="1">The sequence shown here is derived from an EMBL/GenBank/DDBJ whole genome shotgun (WGS) entry which is preliminary data.</text>
</comment>